<accession>A0A3D4V6D9</accession>
<dbReference type="InterPro" id="IPR003593">
    <property type="entry name" value="AAA+_ATPase"/>
</dbReference>
<evidence type="ECO:0000256" key="9">
    <source>
        <dbReference type="ARBA" id="ARBA00023136"/>
    </source>
</evidence>
<name>A0A3D4V6D9_9BACT</name>
<dbReference type="InterPro" id="IPR050107">
    <property type="entry name" value="ABC_carbohydrate_import_ATPase"/>
</dbReference>
<dbReference type="Pfam" id="PF00005">
    <property type="entry name" value="ABC_tran"/>
    <property type="match status" value="2"/>
</dbReference>
<feature type="domain" description="ABC transporter" evidence="10">
    <location>
        <begin position="289"/>
        <end position="531"/>
    </location>
</feature>
<keyword evidence="7 11" id="KW-0067">ATP-binding</keyword>
<dbReference type="Gene3D" id="3.40.50.300">
    <property type="entry name" value="P-loop containing nucleotide triphosphate hydrolases"/>
    <property type="match status" value="2"/>
</dbReference>
<dbReference type="EMBL" id="DPIY01000001">
    <property type="protein sequence ID" value="HCT55887.1"/>
    <property type="molecule type" value="Genomic_DNA"/>
</dbReference>
<gene>
    <name evidence="11" type="ORF">DGD08_01600</name>
</gene>
<proteinExistence type="predicted"/>
<keyword evidence="9" id="KW-0472">Membrane</keyword>
<keyword evidence="6" id="KW-0547">Nucleotide-binding</keyword>
<keyword evidence="2" id="KW-0813">Transport</keyword>
<dbReference type="PROSITE" id="PS50893">
    <property type="entry name" value="ABC_TRANSPORTER_2"/>
    <property type="match status" value="2"/>
</dbReference>
<dbReference type="FunFam" id="3.40.50.300:FF:000127">
    <property type="entry name" value="Ribose import ATP-binding protein RbsA"/>
    <property type="match status" value="1"/>
</dbReference>
<evidence type="ECO:0000256" key="4">
    <source>
        <dbReference type="ARBA" id="ARBA00022597"/>
    </source>
</evidence>
<dbReference type="PANTHER" id="PTHR43790:SF4">
    <property type="entry name" value="GUANOSINE IMPORT ATP-BINDING PROTEIN NUPO"/>
    <property type="match status" value="1"/>
</dbReference>
<keyword evidence="4" id="KW-0762">Sugar transport</keyword>
<dbReference type="AlphaFoldDB" id="A0A3D4V6D9"/>
<feature type="domain" description="ABC transporter" evidence="10">
    <location>
        <begin position="18"/>
        <end position="253"/>
    </location>
</feature>
<dbReference type="CDD" id="cd03216">
    <property type="entry name" value="ABC_Carb_Monos_I"/>
    <property type="match status" value="1"/>
</dbReference>
<evidence type="ECO:0000256" key="3">
    <source>
        <dbReference type="ARBA" id="ARBA00022475"/>
    </source>
</evidence>
<evidence type="ECO:0000256" key="6">
    <source>
        <dbReference type="ARBA" id="ARBA00022741"/>
    </source>
</evidence>
<comment type="subcellular location">
    <subcellularLocation>
        <location evidence="1">Cell membrane</location>
        <topology evidence="1">Peripheral membrane protein</topology>
    </subcellularLocation>
</comment>
<sequence>MTTPAPTAASAAQKPLAICMRGVVKTFGGVVANRDASLDVATGEIHALVGENGAGKSTLMRVLAGLYAPDAGSVEVNGRDVTGWKTTEAISAGVGMVHQHFMLVPTLTVAENVVLGVEPQNGLRVDLHRAAIEVESLCRKCGLHVDPHAKVADLSVGEAQRVEILKTLYRGAKILILDEPTAVLSPPEVQELWTVLRALRDDGGTVVLITHKLDEVIAVSDHITVMRAGTTVSRFPTQGVTPREIARAMVGRDVALHLEAVGAVDTPVDSATADTSANASAAPTAAPALRITGLQVVSDRGLAAVNDLSFDIRPGEIFGIAGVEGNGQTELLEAIAGLRTVRSGRIELGGQAFGTLSVRERADRGLSHIPEDRHRRGLVLDYSIADNLILGRQHHFGTRGKLDHAAIDANAKEQIGRFDIRPPMPALPARALSGGNQQKIVIAREMGRSFSVLLAAQPTRGVDVGAIEFIHAQLRAARDAGKGILLISADLTEVLALSDRIAVMYGGRFATVLPRAACSAELLGPFMTGAAA</sequence>
<evidence type="ECO:0000256" key="1">
    <source>
        <dbReference type="ARBA" id="ARBA00004202"/>
    </source>
</evidence>
<dbReference type="SMART" id="SM00382">
    <property type="entry name" value="AAA"/>
    <property type="match status" value="2"/>
</dbReference>
<dbReference type="PROSITE" id="PS00211">
    <property type="entry name" value="ABC_TRANSPORTER_1"/>
    <property type="match status" value="2"/>
</dbReference>
<evidence type="ECO:0000256" key="5">
    <source>
        <dbReference type="ARBA" id="ARBA00022737"/>
    </source>
</evidence>
<dbReference type="GO" id="GO:0005524">
    <property type="term" value="F:ATP binding"/>
    <property type="evidence" value="ECO:0007669"/>
    <property type="project" value="UniProtKB-KW"/>
</dbReference>
<evidence type="ECO:0000313" key="11">
    <source>
        <dbReference type="EMBL" id="HCT55887.1"/>
    </source>
</evidence>
<evidence type="ECO:0000256" key="2">
    <source>
        <dbReference type="ARBA" id="ARBA00022448"/>
    </source>
</evidence>
<evidence type="ECO:0000256" key="8">
    <source>
        <dbReference type="ARBA" id="ARBA00022967"/>
    </source>
</evidence>
<dbReference type="OMA" id="PQDRHKH"/>
<dbReference type="CDD" id="cd03215">
    <property type="entry name" value="ABC_Carb_Monos_II"/>
    <property type="match status" value="1"/>
</dbReference>
<keyword evidence="5" id="KW-0677">Repeat</keyword>
<protein>
    <submittedName>
        <fullName evidence="11">ABC transporter ATP-binding protein</fullName>
    </submittedName>
</protein>
<evidence type="ECO:0000313" key="12">
    <source>
        <dbReference type="Proteomes" id="UP000264071"/>
    </source>
</evidence>
<reference evidence="11 12" key="1">
    <citation type="journal article" date="2018" name="Nat. Biotechnol.">
        <title>A standardized bacterial taxonomy based on genome phylogeny substantially revises the tree of life.</title>
        <authorList>
            <person name="Parks D.H."/>
            <person name="Chuvochina M."/>
            <person name="Waite D.W."/>
            <person name="Rinke C."/>
            <person name="Skarshewski A."/>
            <person name="Chaumeil P.A."/>
            <person name="Hugenholtz P."/>
        </authorList>
    </citation>
    <scope>NUCLEOTIDE SEQUENCE [LARGE SCALE GENOMIC DNA]</scope>
    <source>
        <strain evidence="11">UBA8844</strain>
    </source>
</reference>
<dbReference type="SUPFAM" id="SSF52540">
    <property type="entry name" value="P-loop containing nucleoside triphosphate hydrolases"/>
    <property type="match status" value="2"/>
</dbReference>
<dbReference type="InterPro" id="IPR027417">
    <property type="entry name" value="P-loop_NTPase"/>
</dbReference>
<dbReference type="GO" id="GO:0016887">
    <property type="term" value="F:ATP hydrolysis activity"/>
    <property type="evidence" value="ECO:0007669"/>
    <property type="project" value="InterPro"/>
</dbReference>
<dbReference type="InterPro" id="IPR017871">
    <property type="entry name" value="ABC_transporter-like_CS"/>
</dbReference>
<dbReference type="InterPro" id="IPR003439">
    <property type="entry name" value="ABC_transporter-like_ATP-bd"/>
</dbReference>
<keyword evidence="3" id="KW-1003">Cell membrane</keyword>
<evidence type="ECO:0000259" key="10">
    <source>
        <dbReference type="PROSITE" id="PS50893"/>
    </source>
</evidence>
<organism evidence="11 12">
    <name type="scientific">Gemmatimonas aurantiaca</name>
    <dbReference type="NCBI Taxonomy" id="173480"/>
    <lineage>
        <taxon>Bacteria</taxon>
        <taxon>Pseudomonadati</taxon>
        <taxon>Gemmatimonadota</taxon>
        <taxon>Gemmatimonadia</taxon>
        <taxon>Gemmatimonadales</taxon>
        <taxon>Gemmatimonadaceae</taxon>
        <taxon>Gemmatimonas</taxon>
    </lineage>
</organism>
<keyword evidence="8" id="KW-1278">Translocase</keyword>
<dbReference type="GO" id="GO:0005886">
    <property type="term" value="C:plasma membrane"/>
    <property type="evidence" value="ECO:0007669"/>
    <property type="project" value="UniProtKB-SubCell"/>
</dbReference>
<dbReference type="PANTHER" id="PTHR43790">
    <property type="entry name" value="CARBOHYDRATE TRANSPORT ATP-BINDING PROTEIN MG119-RELATED"/>
    <property type="match status" value="1"/>
</dbReference>
<comment type="caution">
    <text evidence="11">The sequence shown here is derived from an EMBL/GenBank/DDBJ whole genome shotgun (WGS) entry which is preliminary data.</text>
</comment>
<dbReference type="Proteomes" id="UP000264071">
    <property type="component" value="Unassembled WGS sequence"/>
</dbReference>
<evidence type="ECO:0000256" key="7">
    <source>
        <dbReference type="ARBA" id="ARBA00022840"/>
    </source>
</evidence>